<evidence type="ECO:0000313" key="1">
    <source>
        <dbReference type="EMBL" id="CAD7587059.1"/>
    </source>
</evidence>
<gene>
    <name evidence="1" type="ORF">TGEB3V08_LOCUS1287</name>
</gene>
<name>A0A7R9JPS7_TIMGE</name>
<accession>A0A7R9JPS7</accession>
<sequence>MWLRRSSNKENTHLLRGTTMAYAIKTEKEHILVQKVLIEPWPSESGLANIGQHWPTLAGEVNPHLRGGRVENHLGKTTPSSPDLDSNLDLPVLGGLARHDWRVSQLRHRASYYLFSAYSRPGSRCPKASQLTCDTRVQVPPSGILVMVKLLSDRDAGAGYSSGAPSLALVTRRGVAWVQDGMIFYLDCMREQRGTTNYLSYGPEGVSIPARPRDAALFTSVSVRKDFSINMCPVILRSREPPRRDVT</sequence>
<protein>
    <submittedName>
        <fullName evidence="1">Uncharacterized protein</fullName>
    </submittedName>
</protein>
<dbReference type="AlphaFoldDB" id="A0A7R9JPS7"/>
<reference evidence="1" key="1">
    <citation type="submission" date="2020-11" db="EMBL/GenBank/DDBJ databases">
        <authorList>
            <person name="Tran Van P."/>
        </authorList>
    </citation>
    <scope>NUCLEOTIDE SEQUENCE</scope>
</reference>
<dbReference type="EMBL" id="OE839392">
    <property type="protein sequence ID" value="CAD7587059.1"/>
    <property type="molecule type" value="Genomic_DNA"/>
</dbReference>
<organism evidence="1">
    <name type="scientific">Timema genevievae</name>
    <name type="common">Walking stick</name>
    <dbReference type="NCBI Taxonomy" id="629358"/>
    <lineage>
        <taxon>Eukaryota</taxon>
        <taxon>Metazoa</taxon>
        <taxon>Ecdysozoa</taxon>
        <taxon>Arthropoda</taxon>
        <taxon>Hexapoda</taxon>
        <taxon>Insecta</taxon>
        <taxon>Pterygota</taxon>
        <taxon>Neoptera</taxon>
        <taxon>Polyneoptera</taxon>
        <taxon>Phasmatodea</taxon>
        <taxon>Timematodea</taxon>
        <taxon>Timematoidea</taxon>
        <taxon>Timematidae</taxon>
        <taxon>Timema</taxon>
    </lineage>
</organism>
<proteinExistence type="predicted"/>